<dbReference type="PANTHER" id="PTHR22702">
    <property type="entry name" value="PROTEASE-ASSOCIATED DOMAIN-CONTAINING PROTEIN"/>
    <property type="match status" value="1"/>
</dbReference>
<dbReference type="SUPFAM" id="SSF52025">
    <property type="entry name" value="PA domain"/>
    <property type="match status" value="1"/>
</dbReference>
<evidence type="ECO:0000313" key="6">
    <source>
        <dbReference type="Proteomes" id="UP000011087"/>
    </source>
</evidence>
<dbReference type="RefSeq" id="XP_005839127.1">
    <property type="nucleotide sequence ID" value="XM_005839070.1"/>
</dbReference>
<dbReference type="AlphaFoldDB" id="L1JUQ7"/>
<dbReference type="InterPro" id="IPR046450">
    <property type="entry name" value="PA_dom_sf"/>
</dbReference>
<dbReference type="KEGG" id="gtt:GUITHDRAFT_102048"/>
<dbReference type="EMBL" id="JH992973">
    <property type="protein sequence ID" value="EKX52147.1"/>
    <property type="molecule type" value="Genomic_DNA"/>
</dbReference>
<organism evidence="4">
    <name type="scientific">Guillardia theta (strain CCMP2712)</name>
    <name type="common">Cryptophyte</name>
    <dbReference type="NCBI Taxonomy" id="905079"/>
    <lineage>
        <taxon>Eukaryota</taxon>
        <taxon>Cryptophyceae</taxon>
        <taxon>Pyrenomonadales</taxon>
        <taxon>Geminigeraceae</taxon>
        <taxon>Guillardia</taxon>
    </lineage>
</organism>
<reference evidence="6" key="2">
    <citation type="submission" date="2012-11" db="EMBL/GenBank/DDBJ databases">
        <authorList>
            <person name="Kuo A."/>
            <person name="Curtis B.A."/>
            <person name="Tanifuji G."/>
            <person name="Burki F."/>
            <person name="Gruber A."/>
            <person name="Irimia M."/>
            <person name="Maruyama S."/>
            <person name="Arias M.C."/>
            <person name="Ball S.G."/>
            <person name="Gile G.H."/>
            <person name="Hirakawa Y."/>
            <person name="Hopkins J.F."/>
            <person name="Rensing S.A."/>
            <person name="Schmutz J."/>
            <person name="Symeonidi A."/>
            <person name="Elias M."/>
            <person name="Eveleigh R.J."/>
            <person name="Herman E.K."/>
            <person name="Klute M.J."/>
            <person name="Nakayama T."/>
            <person name="Obornik M."/>
            <person name="Reyes-Prieto A."/>
            <person name="Armbrust E.V."/>
            <person name="Aves S.J."/>
            <person name="Beiko R.G."/>
            <person name="Coutinho P."/>
            <person name="Dacks J.B."/>
            <person name="Durnford D.G."/>
            <person name="Fast N.M."/>
            <person name="Green B.R."/>
            <person name="Grisdale C."/>
            <person name="Hempe F."/>
            <person name="Henrissat B."/>
            <person name="Hoppner M.P."/>
            <person name="Ishida K.-I."/>
            <person name="Kim E."/>
            <person name="Koreny L."/>
            <person name="Kroth P.G."/>
            <person name="Liu Y."/>
            <person name="Malik S.-B."/>
            <person name="Maier U.G."/>
            <person name="McRose D."/>
            <person name="Mock T."/>
            <person name="Neilson J.A."/>
            <person name="Onodera N.T."/>
            <person name="Poole A.M."/>
            <person name="Pritham E.J."/>
            <person name="Richards T.A."/>
            <person name="Rocap G."/>
            <person name="Roy S.W."/>
            <person name="Sarai C."/>
            <person name="Schaack S."/>
            <person name="Shirato S."/>
            <person name="Slamovits C.H."/>
            <person name="Spencer D.F."/>
            <person name="Suzuki S."/>
            <person name="Worden A.Z."/>
            <person name="Zauner S."/>
            <person name="Barry K."/>
            <person name="Bell C."/>
            <person name="Bharti A.K."/>
            <person name="Crow J.A."/>
            <person name="Grimwood J."/>
            <person name="Kramer R."/>
            <person name="Lindquist E."/>
            <person name="Lucas S."/>
            <person name="Salamov A."/>
            <person name="McFadden G.I."/>
            <person name="Lane C.E."/>
            <person name="Keeling P.J."/>
            <person name="Gray M.W."/>
            <person name="Grigoriev I.V."/>
            <person name="Archibald J.M."/>
        </authorList>
    </citation>
    <scope>NUCLEOTIDE SEQUENCE</scope>
    <source>
        <strain evidence="6">CCMP2712</strain>
    </source>
</reference>
<evidence type="ECO:0000256" key="2">
    <source>
        <dbReference type="ARBA" id="ARBA00023180"/>
    </source>
</evidence>
<dbReference type="InterPro" id="IPR003137">
    <property type="entry name" value="PA_domain"/>
</dbReference>
<keyword evidence="1" id="KW-0732">Signal</keyword>
<evidence type="ECO:0000313" key="5">
    <source>
        <dbReference type="EnsemblProtists" id="EKX52147"/>
    </source>
</evidence>
<dbReference type="Gene3D" id="3.50.30.30">
    <property type="match status" value="1"/>
</dbReference>
<evidence type="ECO:0000259" key="3">
    <source>
        <dbReference type="Pfam" id="PF02225"/>
    </source>
</evidence>
<proteinExistence type="predicted"/>
<reference evidence="5" key="3">
    <citation type="submission" date="2015-06" db="UniProtKB">
        <authorList>
            <consortium name="EnsemblProtists"/>
        </authorList>
    </citation>
    <scope>IDENTIFICATION</scope>
</reference>
<protein>
    <recommendedName>
        <fullName evidence="3">PA domain-containing protein</fullName>
    </recommendedName>
</protein>
<keyword evidence="2" id="KW-0325">Glycoprotein</keyword>
<dbReference type="PaxDb" id="55529-EKX52147"/>
<gene>
    <name evidence="4" type="ORF">GUITHDRAFT_102048</name>
</gene>
<dbReference type="Pfam" id="PF02225">
    <property type="entry name" value="PA"/>
    <property type="match status" value="1"/>
</dbReference>
<evidence type="ECO:0000256" key="1">
    <source>
        <dbReference type="ARBA" id="ARBA00022729"/>
    </source>
</evidence>
<dbReference type="HOGENOM" id="CLU_1716745_0_0_1"/>
<keyword evidence="6" id="KW-1185">Reference proteome</keyword>
<accession>L1JUQ7</accession>
<evidence type="ECO:0000313" key="4">
    <source>
        <dbReference type="EMBL" id="EKX52147.1"/>
    </source>
</evidence>
<dbReference type="PANTHER" id="PTHR22702:SF1">
    <property type="entry name" value="PROTEASE-ASSOCIATED DOMAIN-CONTAINING PROTEIN 1"/>
    <property type="match status" value="1"/>
</dbReference>
<feature type="domain" description="PA" evidence="3">
    <location>
        <begin position="21"/>
        <end position="88"/>
    </location>
</feature>
<dbReference type="Proteomes" id="UP000011087">
    <property type="component" value="Unassembled WGS sequence"/>
</dbReference>
<sequence>MIIKGKIVRTQPWLANGALENVDEIKGCIAIIGRGGCPFTEKARRAEEAGAKAVVIVNHADFLFNVLGKVSNINIPVVSITKSDGDSLQNGMSAVLQWGENPKKALEDSKNMEVKELAEKEEFPYSFRLTSQLVEAKDMVTERRSEYVNLTVI</sequence>
<dbReference type="EnsemblProtists" id="EKX52147">
    <property type="protein sequence ID" value="EKX52147"/>
    <property type="gene ID" value="GUITHDRAFT_102048"/>
</dbReference>
<dbReference type="GeneID" id="17308936"/>
<reference evidence="4 6" key="1">
    <citation type="journal article" date="2012" name="Nature">
        <title>Algal genomes reveal evolutionary mosaicism and the fate of nucleomorphs.</title>
        <authorList>
            <consortium name="DOE Joint Genome Institute"/>
            <person name="Curtis B.A."/>
            <person name="Tanifuji G."/>
            <person name="Burki F."/>
            <person name="Gruber A."/>
            <person name="Irimia M."/>
            <person name="Maruyama S."/>
            <person name="Arias M.C."/>
            <person name="Ball S.G."/>
            <person name="Gile G.H."/>
            <person name="Hirakawa Y."/>
            <person name="Hopkins J.F."/>
            <person name="Kuo A."/>
            <person name="Rensing S.A."/>
            <person name="Schmutz J."/>
            <person name="Symeonidi A."/>
            <person name="Elias M."/>
            <person name="Eveleigh R.J."/>
            <person name="Herman E.K."/>
            <person name="Klute M.J."/>
            <person name="Nakayama T."/>
            <person name="Obornik M."/>
            <person name="Reyes-Prieto A."/>
            <person name="Armbrust E.V."/>
            <person name="Aves S.J."/>
            <person name="Beiko R.G."/>
            <person name="Coutinho P."/>
            <person name="Dacks J.B."/>
            <person name="Durnford D.G."/>
            <person name="Fast N.M."/>
            <person name="Green B.R."/>
            <person name="Grisdale C.J."/>
            <person name="Hempel F."/>
            <person name="Henrissat B."/>
            <person name="Hoppner M.P."/>
            <person name="Ishida K."/>
            <person name="Kim E."/>
            <person name="Koreny L."/>
            <person name="Kroth P.G."/>
            <person name="Liu Y."/>
            <person name="Malik S.B."/>
            <person name="Maier U.G."/>
            <person name="McRose D."/>
            <person name="Mock T."/>
            <person name="Neilson J.A."/>
            <person name="Onodera N.T."/>
            <person name="Poole A.M."/>
            <person name="Pritham E.J."/>
            <person name="Richards T.A."/>
            <person name="Rocap G."/>
            <person name="Roy S.W."/>
            <person name="Sarai C."/>
            <person name="Schaack S."/>
            <person name="Shirato S."/>
            <person name="Slamovits C.H."/>
            <person name="Spencer D.F."/>
            <person name="Suzuki S."/>
            <person name="Worden A.Z."/>
            <person name="Zauner S."/>
            <person name="Barry K."/>
            <person name="Bell C."/>
            <person name="Bharti A.K."/>
            <person name="Crow J.A."/>
            <person name="Grimwood J."/>
            <person name="Kramer R."/>
            <person name="Lindquist E."/>
            <person name="Lucas S."/>
            <person name="Salamov A."/>
            <person name="McFadden G.I."/>
            <person name="Lane C.E."/>
            <person name="Keeling P.J."/>
            <person name="Gray M.W."/>
            <person name="Grigoriev I.V."/>
            <person name="Archibald J.M."/>
        </authorList>
    </citation>
    <scope>NUCLEOTIDE SEQUENCE</scope>
    <source>
        <strain evidence="4 6">CCMP2712</strain>
    </source>
</reference>
<name>L1JUQ7_GUITC</name>